<gene>
    <name evidence="1" type="ORF">IQ22_04603</name>
</gene>
<dbReference type="RefSeq" id="WP_145146028.1">
    <property type="nucleotide sequence ID" value="NZ_VLKY01000036.1"/>
</dbReference>
<organism evidence="1 2">
    <name type="scientific">Pseudomonas duriflava</name>
    <dbReference type="NCBI Taxonomy" id="459528"/>
    <lineage>
        <taxon>Bacteria</taxon>
        <taxon>Pseudomonadati</taxon>
        <taxon>Pseudomonadota</taxon>
        <taxon>Gammaproteobacteria</taxon>
        <taxon>Pseudomonadales</taxon>
        <taxon>Pseudomonadaceae</taxon>
        <taxon>Pseudomonas</taxon>
    </lineage>
</organism>
<comment type="caution">
    <text evidence="1">The sequence shown here is derived from an EMBL/GenBank/DDBJ whole genome shotgun (WGS) entry which is preliminary data.</text>
</comment>
<evidence type="ECO:0000313" key="1">
    <source>
        <dbReference type="EMBL" id="TWI45652.1"/>
    </source>
</evidence>
<dbReference type="EMBL" id="VLKY01000036">
    <property type="protein sequence ID" value="TWI45652.1"/>
    <property type="molecule type" value="Genomic_DNA"/>
</dbReference>
<reference evidence="1 2" key="1">
    <citation type="journal article" date="2015" name="Stand. Genomic Sci.">
        <title>Genomic Encyclopedia of Bacterial and Archaeal Type Strains, Phase III: the genomes of soil and plant-associated and newly described type strains.</title>
        <authorList>
            <person name="Whitman W.B."/>
            <person name="Woyke T."/>
            <person name="Klenk H.P."/>
            <person name="Zhou Y."/>
            <person name="Lilburn T.G."/>
            <person name="Beck B.J."/>
            <person name="De Vos P."/>
            <person name="Vandamme P."/>
            <person name="Eisen J.A."/>
            <person name="Garrity G."/>
            <person name="Hugenholtz P."/>
            <person name="Kyrpides N.C."/>
        </authorList>
    </citation>
    <scope>NUCLEOTIDE SEQUENCE [LARGE SCALE GENOMIC DNA]</scope>
    <source>
        <strain evidence="1 2">CGMCC 1.6858</strain>
    </source>
</reference>
<dbReference type="AlphaFoldDB" id="A0A562PMG9"/>
<accession>A0A562PMG9</accession>
<dbReference type="Proteomes" id="UP000316905">
    <property type="component" value="Unassembled WGS sequence"/>
</dbReference>
<name>A0A562PMG9_9PSED</name>
<proteinExistence type="predicted"/>
<protein>
    <submittedName>
        <fullName evidence="1">Uncharacterized protein</fullName>
    </submittedName>
</protein>
<keyword evidence="2" id="KW-1185">Reference proteome</keyword>
<sequence length="107" mass="11598">MTPAEFVTHWRMEKDDLLALFMGTGSKTLVSQKISSMGLTEQQTIALRDVLNLALTDTFYTLLRGLDGASSIGGVQHGYRVLDEDGDLICGDGCVIAEAYAQLQADN</sequence>
<dbReference type="OrthoDB" id="8704412at2"/>
<evidence type="ECO:0000313" key="2">
    <source>
        <dbReference type="Proteomes" id="UP000316905"/>
    </source>
</evidence>